<evidence type="ECO:0000259" key="2">
    <source>
        <dbReference type="Pfam" id="PF13581"/>
    </source>
</evidence>
<dbReference type="Gene3D" id="3.30.565.10">
    <property type="entry name" value="Histidine kinase-like ATPase, C-terminal domain"/>
    <property type="match status" value="1"/>
</dbReference>
<keyword evidence="4" id="KW-1185">Reference proteome</keyword>
<accession>A0A2U2PML5</accession>
<dbReference type="Pfam" id="PF13581">
    <property type="entry name" value="HATPase_c_2"/>
    <property type="match status" value="1"/>
</dbReference>
<dbReference type="SUPFAM" id="SSF55874">
    <property type="entry name" value="ATPase domain of HSP90 chaperone/DNA topoisomerase II/histidine kinase"/>
    <property type="match status" value="1"/>
</dbReference>
<dbReference type="PANTHER" id="PTHR35526:SF3">
    <property type="entry name" value="ANTI-SIGMA-F FACTOR RSBW"/>
    <property type="match status" value="1"/>
</dbReference>
<evidence type="ECO:0000313" key="3">
    <source>
        <dbReference type="EMBL" id="PWG82630.1"/>
    </source>
</evidence>
<keyword evidence="1" id="KW-0808">Transferase</keyword>
<dbReference type="InterPro" id="IPR003594">
    <property type="entry name" value="HATPase_dom"/>
</dbReference>
<keyword evidence="1" id="KW-0418">Kinase</keyword>
<dbReference type="InterPro" id="IPR036890">
    <property type="entry name" value="HATPase_C_sf"/>
</dbReference>
<keyword evidence="3" id="KW-0067">ATP-binding</keyword>
<dbReference type="InterPro" id="IPR050267">
    <property type="entry name" value="Anti-sigma-factor_SerPK"/>
</dbReference>
<evidence type="ECO:0000313" key="4">
    <source>
        <dbReference type="Proteomes" id="UP000245647"/>
    </source>
</evidence>
<name>A0A2U2PML5_9SPHI</name>
<dbReference type="AlphaFoldDB" id="A0A2U2PML5"/>
<dbReference type="Proteomes" id="UP000245647">
    <property type="component" value="Unassembled WGS sequence"/>
</dbReference>
<proteinExistence type="predicted"/>
<keyword evidence="3" id="KW-0547">Nucleotide-binding</keyword>
<comment type="caution">
    <text evidence="3">The sequence shown here is derived from an EMBL/GenBank/DDBJ whole genome shotgun (WGS) entry which is preliminary data.</text>
</comment>
<dbReference type="GO" id="GO:0004674">
    <property type="term" value="F:protein serine/threonine kinase activity"/>
    <property type="evidence" value="ECO:0007669"/>
    <property type="project" value="UniProtKB-KW"/>
</dbReference>
<dbReference type="RefSeq" id="WP_109414049.1">
    <property type="nucleotide sequence ID" value="NZ_QEAS01000001.1"/>
</dbReference>
<dbReference type="EMBL" id="QEAS01000001">
    <property type="protein sequence ID" value="PWG82630.1"/>
    <property type="molecule type" value="Genomic_DNA"/>
</dbReference>
<dbReference type="CDD" id="cd16936">
    <property type="entry name" value="HATPase_RsbW-like"/>
    <property type="match status" value="1"/>
</dbReference>
<sequence>MTTNRVDISDNTVLYTLQLPSKLESITIVENFIDNLKEEYQIPPDTYANVLTCMSEATINAIIHGNKQDEHKKVYINLEVSDRKRMQFTVTDEGDGFDYNRLPDPTAPENLENLTGRGIFIIKHLADQCIFNVKGNEIELHFKI</sequence>
<protein>
    <submittedName>
        <fullName evidence="3">ATP-binding protein</fullName>
    </submittedName>
</protein>
<dbReference type="PANTHER" id="PTHR35526">
    <property type="entry name" value="ANTI-SIGMA-F FACTOR RSBW-RELATED"/>
    <property type="match status" value="1"/>
</dbReference>
<organism evidence="3 4">
    <name type="scientific">Pararcticibacter amylolyticus</name>
    <dbReference type="NCBI Taxonomy" id="2173175"/>
    <lineage>
        <taxon>Bacteria</taxon>
        <taxon>Pseudomonadati</taxon>
        <taxon>Bacteroidota</taxon>
        <taxon>Sphingobacteriia</taxon>
        <taxon>Sphingobacteriales</taxon>
        <taxon>Sphingobacteriaceae</taxon>
        <taxon>Pararcticibacter</taxon>
    </lineage>
</organism>
<keyword evidence="1" id="KW-0723">Serine/threonine-protein kinase</keyword>
<reference evidence="3 4" key="1">
    <citation type="submission" date="2018-04" db="EMBL/GenBank/DDBJ databases">
        <title>Pedobacter chongqingensis sp. nov., isolated from a rottenly hemp rope.</title>
        <authorList>
            <person name="Cai Y."/>
        </authorList>
    </citation>
    <scope>NUCLEOTIDE SEQUENCE [LARGE SCALE GENOMIC DNA]</scope>
    <source>
        <strain evidence="3 4">FJ4-8</strain>
    </source>
</reference>
<evidence type="ECO:0000256" key="1">
    <source>
        <dbReference type="ARBA" id="ARBA00022527"/>
    </source>
</evidence>
<gene>
    <name evidence="3" type="ORF">DDR33_01855</name>
</gene>
<dbReference type="GO" id="GO:0005524">
    <property type="term" value="F:ATP binding"/>
    <property type="evidence" value="ECO:0007669"/>
    <property type="project" value="UniProtKB-KW"/>
</dbReference>
<dbReference type="OrthoDB" id="1467655at2"/>
<feature type="domain" description="Histidine kinase/HSP90-like ATPase" evidence="2">
    <location>
        <begin position="20"/>
        <end position="140"/>
    </location>
</feature>